<reference evidence="1" key="1">
    <citation type="submission" date="2023-03" db="EMBL/GenBank/DDBJ databases">
        <title>Massive genome expansion in bonnet fungi (Mycena s.s.) driven by repeated elements and novel gene families across ecological guilds.</title>
        <authorList>
            <consortium name="Lawrence Berkeley National Laboratory"/>
            <person name="Harder C.B."/>
            <person name="Miyauchi S."/>
            <person name="Viragh M."/>
            <person name="Kuo A."/>
            <person name="Thoen E."/>
            <person name="Andreopoulos B."/>
            <person name="Lu D."/>
            <person name="Skrede I."/>
            <person name="Drula E."/>
            <person name="Henrissat B."/>
            <person name="Morin E."/>
            <person name="Kohler A."/>
            <person name="Barry K."/>
            <person name="LaButti K."/>
            <person name="Morin E."/>
            <person name="Salamov A."/>
            <person name="Lipzen A."/>
            <person name="Mereny Z."/>
            <person name="Hegedus B."/>
            <person name="Baldrian P."/>
            <person name="Stursova M."/>
            <person name="Weitz H."/>
            <person name="Taylor A."/>
            <person name="Grigoriev I.V."/>
            <person name="Nagy L.G."/>
            <person name="Martin F."/>
            <person name="Kauserud H."/>
        </authorList>
    </citation>
    <scope>NUCLEOTIDE SEQUENCE</scope>
    <source>
        <strain evidence="1">CBHHK002</strain>
    </source>
</reference>
<accession>A0AAD6ZG65</accession>
<dbReference type="EMBL" id="JARIHO010000053">
    <property type="protein sequence ID" value="KAJ7320912.1"/>
    <property type="molecule type" value="Genomic_DNA"/>
</dbReference>
<evidence type="ECO:0000313" key="2">
    <source>
        <dbReference type="Proteomes" id="UP001218218"/>
    </source>
</evidence>
<gene>
    <name evidence="1" type="ORF">DFH08DRAFT_819154</name>
</gene>
<name>A0AAD6ZG65_9AGAR</name>
<sequence>MLFLSHLPRFPLPPSLQYYAGPSSILDAWDETVAATPEDDDGEETAMMAELNAYLCENPIDVEYPDDPNNYAEAMSSPDADAWITGTHEELAALHDKGVYKLVPPSAVPLNKTILDLRAVYTRKRDMEGNVVHNKVRYCVN</sequence>
<dbReference type="AlphaFoldDB" id="A0AAD6ZG65"/>
<organism evidence="1 2">
    <name type="scientific">Mycena albidolilacea</name>
    <dbReference type="NCBI Taxonomy" id="1033008"/>
    <lineage>
        <taxon>Eukaryota</taxon>
        <taxon>Fungi</taxon>
        <taxon>Dikarya</taxon>
        <taxon>Basidiomycota</taxon>
        <taxon>Agaricomycotina</taxon>
        <taxon>Agaricomycetes</taxon>
        <taxon>Agaricomycetidae</taxon>
        <taxon>Agaricales</taxon>
        <taxon>Marasmiineae</taxon>
        <taxon>Mycenaceae</taxon>
        <taxon>Mycena</taxon>
    </lineage>
</organism>
<comment type="caution">
    <text evidence="1">The sequence shown here is derived from an EMBL/GenBank/DDBJ whole genome shotgun (WGS) entry which is preliminary data.</text>
</comment>
<proteinExistence type="predicted"/>
<keyword evidence="2" id="KW-1185">Reference proteome</keyword>
<protein>
    <submittedName>
        <fullName evidence="1">Uncharacterized protein</fullName>
    </submittedName>
</protein>
<dbReference type="Proteomes" id="UP001218218">
    <property type="component" value="Unassembled WGS sequence"/>
</dbReference>
<evidence type="ECO:0000313" key="1">
    <source>
        <dbReference type="EMBL" id="KAJ7320912.1"/>
    </source>
</evidence>